<accession>A0ABU3U3S9</accession>
<evidence type="ECO:0000313" key="2">
    <source>
        <dbReference type="Proteomes" id="UP001268651"/>
    </source>
</evidence>
<proteinExistence type="predicted"/>
<dbReference type="Proteomes" id="UP001268651">
    <property type="component" value="Unassembled WGS sequence"/>
</dbReference>
<dbReference type="InterPro" id="IPR025255">
    <property type="entry name" value="DUF4202"/>
</dbReference>
<sequence length="194" mass="23153">MEQTRFEKAIALIDKKNSEDTRLEHYQGQEYPKELLYSQRMTQNLLLFKPDASEELQLAARAQHICRWKIERNNYPMDRVGYIKWRETLKKMHAKITSEILKEVGYNQKFIDRVSFLINKRLIKKDEETQILEDVICLVFLQYYFEEFAVKHPDKKVIEIIKKTWMKMSVNGQEAVKGLVFSDRCQSLIKEALS</sequence>
<dbReference type="PANTHER" id="PTHR41729">
    <property type="entry name" value="GLUTAMYL-TRNA SYNTHETASE"/>
    <property type="match status" value="1"/>
</dbReference>
<gene>
    <name evidence="1" type="ORF">RXV94_02765</name>
</gene>
<protein>
    <submittedName>
        <fullName evidence="1">DUF4202 domain-containing protein</fullName>
    </submittedName>
</protein>
<name>A0ABU3U3S9_9FLAO</name>
<dbReference type="PANTHER" id="PTHR41729:SF1">
    <property type="entry name" value="GLUTAMYL-TRNA SYNTHETASE"/>
    <property type="match status" value="1"/>
</dbReference>
<dbReference type="Pfam" id="PF13875">
    <property type="entry name" value="DUF4202"/>
    <property type="match status" value="1"/>
</dbReference>
<keyword evidence="2" id="KW-1185">Reference proteome</keyword>
<comment type="caution">
    <text evidence="1">The sequence shown here is derived from an EMBL/GenBank/DDBJ whole genome shotgun (WGS) entry which is preliminary data.</text>
</comment>
<reference evidence="1 2" key="1">
    <citation type="submission" date="2023-10" db="EMBL/GenBank/DDBJ databases">
        <title>Marimonas sp. nov. isolated from tidal mud flat.</title>
        <authorList>
            <person name="Jaincy N.J."/>
            <person name="Srinivasan S."/>
            <person name="Lee S.-S."/>
        </authorList>
    </citation>
    <scope>NUCLEOTIDE SEQUENCE [LARGE SCALE GENOMIC DNA]</scope>
    <source>
        <strain evidence="1 2">MJ-SS3</strain>
    </source>
</reference>
<dbReference type="RefSeq" id="WP_316660903.1">
    <property type="nucleotide sequence ID" value="NZ_JAWHTF010000001.1"/>
</dbReference>
<evidence type="ECO:0000313" key="1">
    <source>
        <dbReference type="EMBL" id="MDU8885067.1"/>
    </source>
</evidence>
<dbReference type="EMBL" id="JAWHTF010000001">
    <property type="protein sequence ID" value="MDU8885067.1"/>
    <property type="molecule type" value="Genomic_DNA"/>
</dbReference>
<organism evidence="1 2">
    <name type="scientific">Gilvirhabdus luticola</name>
    <dbReference type="NCBI Taxonomy" id="3079858"/>
    <lineage>
        <taxon>Bacteria</taxon>
        <taxon>Pseudomonadati</taxon>
        <taxon>Bacteroidota</taxon>
        <taxon>Flavobacteriia</taxon>
        <taxon>Flavobacteriales</taxon>
        <taxon>Flavobacteriaceae</taxon>
        <taxon>Gilvirhabdus</taxon>
    </lineage>
</organism>